<evidence type="ECO:0000313" key="2">
    <source>
        <dbReference type="EMBL" id="KAK3784058.1"/>
    </source>
</evidence>
<comment type="caution">
    <text evidence="2">The sequence shown here is derived from an EMBL/GenBank/DDBJ whole genome shotgun (WGS) entry which is preliminary data.</text>
</comment>
<feature type="region of interest" description="Disordered" evidence="1">
    <location>
        <begin position="973"/>
        <end position="1007"/>
    </location>
</feature>
<feature type="compositionally biased region" description="Polar residues" evidence="1">
    <location>
        <begin position="1039"/>
        <end position="1057"/>
    </location>
</feature>
<feature type="compositionally biased region" description="Basic residues" evidence="1">
    <location>
        <begin position="1059"/>
        <end position="1070"/>
    </location>
</feature>
<gene>
    <name evidence="2" type="ORF">RRG08_025251</name>
</gene>
<feature type="compositionally biased region" description="Basic and acidic residues" evidence="1">
    <location>
        <begin position="446"/>
        <end position="464"/>
    </location>
</feature>
<feature type="region of interest" description="Disordered" evidence="1">
    <location>
        <begin position="1039"/>
        <end position="1084"/>
    </location>
</feature>
<feature type="region of interest" description="Disordered" evidence="1">
    <location>
        <begin position="370"/>
        <end position="409"/>
    </location>
</feature>
<evidence type="ECO:0000256" key="1">
    <source>
        <dbReference type="SAM" id="MobiDB-lite"/>
    </source>
</evidence>
<proteinExistence type="predicted"/>
<dbReference type="EMBL" id="JAWDGP010002313">
    <property type="protein sequence ID" value="KAK3784058.1"/>
    <property type="molecule type" value="Genomic_DNA"/>
</dbReference>
<sequence length="1323" mass="151799">MDRARESKSKSTKRSTTESDGDVLQPSGLSSSQHGPELIPPSQISQEYGRTLTSPTSTSCDANCHSITYQANGALMLNSNQSSCEQLNQLRQPEQSSPNFSRDITCPILLCRPTCEETHNCNTCQIRLSNEHYSYLRRPLHADIHSNDASGSPTLLLCPPGEVTPNSANYQSRRCAVRNSNSSYQTQFENGNTNPHFHRVPQLQFTLYRSIDEIAVGANNHLASLIPNSHLFERPQNQYSNEWVQSPRFTLGSTRESISNTHHWSREGLSPNTFTSDQSYKHRNHLRRPSNSDTCITRTPKAGEVVHNSADDATREGLMPTSPGMSQSQYEHDNRVMQRLHSMHEPSGAMATPISRPECEVISCSTNCRTGERLEPSQPLSDRSKSEQNHRPYQASHAEQDSTRRLTSSRYSTCNSINCQYGQRLMSESVYPLQTRNLQNAIDHSSSPKESRSKRDNLFDRENTRGYNSRSPSEERPPKRHRASGKPKRRDLSPKDVHNNTHCSHGKVFQPKNNNTKQNSTRCGRSCGSNEFSEEASSRDLKSQQNTAKTQSTRYTEFASADDTPDCDQQSTCNRNDENGENITSPRSSTHTISNTVQTDSILSRPLELMPDVENQQLFHIGETSQLPSDSISQREGNHSHIYGHRLWQTIDNNVDEQSSTQNEMIRESDNRPENTVGSQLLYQAFILNNIFNNCNRRPAHPIELLDVRHELLLRNLTPPVIQPLDYLVRRCGFLDLQWQSPASTTDLIKRFHALLDETFLPDPLNLEPSLRLCSRFFDCLYRPYYGYLGRTYSKISKAMNIFFKRVPGRSTDESCEEHTVDDGISFNPCSPSYSPVDVEAFMEGRFEQLFSYYNTAEAPRFNRELQERSEALFREFRRLNSIGIHNRTSYKPSSPSYQPREVRISMEDHSEQPTEQDYTRGQIYSNPHTVEEARFHRVFQESEAMFREFPHQNSASSDLRRNYSDIHYYTEFEPPRDMPQIETPRKQNRPSVVSMSNEFDPPRNRLLLQPNCSEPMGAEERSQDIVLQNSSRPFIRYNGNTYENVSSSLPNTSENSNKSKRRVKEKATKKSSANKNGCSNHTFKSWTKRVRLSQIQSTLKERPAYVKCEKKPSKRSTGTWNCRLQKDNKNATLPSARRFHSSDRHSRLRPCRDRLTRLKTLLSRLIIVGRSQPKKVAPIKRFTFTTFEQKIHMRYQSSKQLKGTSHRCQCHRERANFVTSYMYFKSPSGVWVRTTRSSCGAHFVSTKNKVRCRILLISEADGHIDIFVRRASGHTNIVCIEEPGHLNIFFQSWPEPISELCLDFVTRVDQNHLEYLQADAID</sequence>
<feature type="region of interest" description="Disordered" evidence="1">
    <location>
        <begin position="439"/>
        <end position="597"/>
    </location>
</feature>
<evidence type="ECO:0000313" key="3">
    <source>
        <dbReference type="Proteomes" id="UP001283361"/>
    </source>
</evidence>
<feature type="region of interest" description="Disordered" evidence="1">
    <location>
        <begin position="1"/>
        <end position="57"/>
    </location>
</feature>
<feature type="compositionally biased region" description="Polar residues" evidence="1">
    <location>
        <begin position="42"/>
        <end position="57"/>
    </location>
</feature>
<accession>A0AAE1AA03</accession>
<dbReference type="Proteomes" id="UP001283361">
    <property type="component" value="Unassembled WGS sequence"/>
</dbReference>
<feature type="compositionally biased region" description="Polar residues" evidence="1">
    <location>
        <begin position="511"/>
        <end position="531"/>
    </location>
</feature>
<name>A0AAE1AA03_9GAST</name>
<feature type="compositionally biased region" description="Polar residues" evidence="1">
    <location>
        <begin position="543"/>
        <end position="555"/>
    </location>
</feature>
<feature type="compositionally biased region" description="Polar residues" evidence="1">
    <location>
        <begin position="581"/>
        <end position="597"/>
    </location>
</feature>
<feature type="region of interest" description="Disordered" evidence="1">
    <location>
        <begin position="262"/>
        <end position="297"/>
    </location>
</feature>
<organism evidence="2 3">
    <name type="scientific">Elysia crispata</name>
    <name type="common">lettuce slug</name>
    <dbReference type="NCBI Taxonomy" id="231223"/>
    <lineage>
        <taxon>Eukaryota</taxon>
        <taxon>Metazoa</taxon>
        <taxon>Spiralia</taxon>
        <taxon>Lophotrochozoa</taxon>
        <taxon>Mollusca</taxon>
        <taxon>Gastropoda</taxon>
        <taxon>Heterobranchia</taxon>
        <taxon>Euthyneura</taxon>
        <taxon>Panpulmonata</taxon>
        <taxon>Sacoglossa</taxon>
        <taxon>Placobranchoidea</taxon>
        <taxon>Plakobranchidae</taxon>
        <taxon>Elysia</taxon>
    </lineage>
</organism>
<feature type="compositionally biased region" description="Polar residues" evidence="1">
    <location>
        <begin position="1071"/>
        <end position="1084"/>
    </location>
</feature>
<keyword evidence="3" id="KW-1185">Reference proteome</keyword>
<protein>
    <submittedName>
        <fullName evidence="2">Uncharacterized protein</fullName>
    </submittedName>
</protein>
<reference evidence="2" key="1">
    <citation type="journal article" date="2023" name="G3 (Bethesda)">
        <title>A reference genome for the long-term kleptoplast-retaining sea slug Elysia crispata morphotype clarki.</title>
        <authorList>
            <person name="Eastman K.E."/>
            <person name="Pendleton A.L."/>
            <person name="Shaikh M.A."/>
            <person name="Suttiyut T."/>
            <person name="Ogas R."/>
            <person name="Tomko P."/>
            <person name="Gavelis G."/>
            <person name="Widhalm J.R."/>
            <person name="Wisecaver J.H."/>
        </authorList>
    </citation>
    <scope>NUCLEOTIDE SEQUENCE</scope>
    <source>
        <strain evidence="2">ECLA1</strain>
    </source>
</reference>
<feature type="compositionally biased region" description="Basic and acidic residues" evidence="1">
    <location>
        <begin position="490"/>
        <end position="499"/>
    </location>
</feature>
<feature type="compositionally biased region" description="Basic residues" evidence="1">
    <location>
        <begin position="478"/>
        <end position="489"/>
    </location>
</feature>